<dbReference type="Gene3D" id="1.25.40.10">
    <property type="entry name" value="Tetratricopeptide repeat domain"/>
    <property type="match status" value="3"/>
</dbReference>
<keyword evidence="4" id="KW-1185">Reference proteome</keyword>
<comment type="caution">
    <text evidence="3">The sequence shown here is derived from an EMBL/GenBank/DDBJ whole genome shotgun (WGS) entry which is preliminary data.</text>
</comment>
<dbReference type="InterPro" id="IPR016032">
    <property type="entry name" value="Sig_transdc_resp-reg_C-effctor"/>
</dbReference>
<protein>
    <recommendedName>
        <fullName evidence="2">Bacterial transcriptional activator domain-containing protein</fullName>
    </recommendedName>
</protein>
<evidence type="ECO:0000259" key="2">
    <source>
        <dbReference type="SMART" id="SM01043"/>
    </source>
</evidence>
<dbReference type="InterPro" id="IPR019734">
    <property type="entry name" value="TPR_rpt"/>
</dbReference>
<organism evidence="3 4">
    <name type="scientific">Asanoa siamensis</name>
    <dbReference type="NCBI Taxonomy" id="926357"/>
    <lineage>
        <taxon>Bacteria</taxon>
        <taxon>Bacillati</taxon>
        <taxon>Actinomycetota</taxon>
        <taxon>Actinomycetes</taxon>
        <taxon>Micromonosporales</taxon>
        <taxon>Micromonosporaceae</taxon>
        <taxon>Asanoa</taxon>
    </lineage>
</organism>
<dbReference type="Gene3D" id="1.10.10.10">
    <property type="entry name" value="Winged helix-like DNA-binding domain superfamily/Winged helix DNA-binding domain"/>
    <property type="match status" value="1"/>
</dbReference>
<dbReference type="InterPro" id="IPR036388">
    <property type="entry name" value="WH-like_DNA-bd_sf"/>
</dbReference>
<evidence type="ECO:0000256" key="1">
    <source>
        <dbReference type="PROSITE-ProRule" id="PRU00339"/>
    </source>
</evidence>
<reference evidence="3 4" key="1">
    <citation type="submission" date="2021-01" db="EMBL/GenBank/DDBJ databases">
        <title>Whole genome shotgun sequence of Asanoa siamensis NBRC 107932.</title>
        <authorList>
            <person name="Komaki H."/>
            <person name="Tamura T."/>
        </authorList>
    </citation>
    <scope>NUCLEOTIDE SEQUENCE [LARGE SCALE GENOMIC DNA]</scope>
    <source>
        <strain evidence="3 4">NBRC 107932</strain>
    </source>
</reference>
<dbReference type="PROSITE" id="PS50005">
    <property type="entry name" value="TPR"/>
    <property type="match status" value="1"/>
</dbReference>
<dbReference type="InterPro" id="IPR005158">
    <property type="entry name" value="BTAD"/>
</dbReference>
<evidence type="ECO:0000313" key="4">
    <source>
        <dbReference type="Proteomes" id="UP000604117"/>
    </source>
</evidence>
<dbReference type="SUPFAM" id="SSF46894">
    <property type="entry name" value="C-terminal effector domain of the bipartite response regulators"/>
    <property type="match status" value="1"/>
</dbReference>
<dbReference type="Pfam" id="PF03704">
    <property type="entry name" value="BTAD"/>
    <property type="match status" value="1"/>
</dbReference>
<dbReference type="SMART" id="SM01043">
    <property type="entry name" value="BTAD"/>
    <property type="match status" value="1"/>
</dbReference>
<dbReference type="Proteomes" id="UP000604117">
    <property type="component" value="Unassembled WGS sequence"/>
</dbReference>
<dbReference type="EMBL" id="BONE01000106">
    <property type="protein sequence ID" value="GIF77840.1"/>
    <property type="molecule type" value="Genomic_DNA"/>
</dbReference>
<dbReference type="SUPFAM" id="SSF48452">
    <property type="entry name" value="TPR-like"/>
    <property type="match status" value="2"/>
</dbReference>
<feature type="repeat" description="TPR" evidence="1">
    <location>
        <begin position="154"/>
        <end position="187"/>
    </location>
</feature>
<sequence>MRVTADLRLVEAAVLDGRVDEALRHVAAVPADVPLRPAVAWRLGRALHLRGEFDAADACYARAVPASGSPADQAQVLAGRAAVRWATGDQSRARRLADEAVGVAERGGDDSAVAAAYVARALVAFGDGDRAGNEHAYAVALAAARRAGDLEQQLRIRCNVGSRLVEEGRYREAVEELDEAVRLGERTGHPTLWAMALHNRAEAWLGRSRLTLARADADAALSLWQRASSPLAAFGLTLTARVHRARGAIHQAVAGYQAALAVAEPAGNAQVLAEAHAGLARIGHADDPTAAMWHLERALPGPAVAELAAGWVALCRGDRAAARRHAETVRVAAGRRRDAAALAESLELGALADPAPGRAATGLVEAAGIWAELGNEFALAVNAVLRARVGGDRLVEEIARERLPHLGMQEGAWHIAGPLAAIGPPPVAEVEVRALDHFVVRIAGEPVPAGRWQSRKGRDLLKVLAGQLGRPVARTALATALWPDVPGPVALRRLSVLISTVRVVLDPDRRHPTDRYLVTDAATVRTNPEHVALDTLRFYDAARAAIAADTAEAGDEQLLTRLEAVVDLYPGDLGEAPEVAGDWIERPRAVLAGLHREAMRRLARRCLRAGRADAAIGWYRRLAEEDRYDEPAHIGLVRALSQAGRHGEAARHYREYVTRMREIDVRPAAFPAAV</sequence>
<feature type="domain" description="Bacterial transcriptional activator" evidence="2">
    <location>
        <begin position="533"/>
        <end position="674"/>
    </location>
</feature>
<proteinExistence type="predicted"/>
<accession>A0ABQ4D2S6</accession>
<keyword evidence="1" id="KW-0802">TPR repeat</keyword>
<dbReference type="InterPro" id="IPR011990">
    <property type="entry name" value="TPR-like_helical_dom_sf"/>
</dbReference>
<evidence type="ECO:0000313" key="3">
    <source>
        <dbReference type="EMBL" id="GIF77840.1"/>
    </source>
</evidence>
<dbReference type="InterPro" id="IPR051677">
    <property type="entry name" value="AfsR-DnrI-RedD_regulator"/>
</dbReference>
<dbReference type="PANTHER" id="PTHR35807">
    <property type="entry name" value="TRANSCRIPTIONAL REGULATOR REDD-RELATED"/>
    <property type="match status" value="1"/>
</dbReference>
<name>A0ABQ4D2S6_9ACTN</name>
<gene>
    <name evidence="3" type="ORF">Asi02nite_73580</name>
</gene>